<sequence>MSGSHEPQSPAVPPEAPPGQMPRDDPFTEIPSDAIPTQSEPVPDAFDPDTPRDPHWFKTAVFYEVSVRGFADSNDDGYGDLRGLIS</sequence>
<organism evidence="2 3">
    <name type="scientific">Actinomadura mexicana</name>
    <dbReference type="NCBI Taxonomy" id="134959"/>
    <lineage>
        <taxon>Bacteria</taxon>
        <taxon>Bacillati</taxon>
        <taxon>Actinomycetota</taxon>
        <taxon>Actinomycetes</taxon>
        <taxon>Streptosporangiales</taxon>
        <taxon>Thermomonosporaceae</taxon>
        <taxon>Actinomadura</taxon>
    </lineage>
</organism>
<proteinExistence type="predicted"/>
<reference evidence="3" key="1">
    <citation type="submission" date="2017-06" db="EMBL/GenBank/DDBJ databases">
        <authorList>
            <person name="Varghese N."/>
            <person name="Submissions S."/>
        </authorList>
    </citation>
    <scope>NUCLEOTIDE SEQUENCE [LARGE SCALE GENOMIC DNA]</scope>
    <source>
        <strain evidence="3">DSM 44485</strain>
    </source>
</reference>
<dbReference type="Proteomes" id="UP000198420">
    <property type="component" value="Unassembled WGS sequence"/>
</dbReference>
<feature type="compositionally biased region" description="Pro residues" evidence="1">
    <location>
        <begin position="10"/>
        <end position="20"/>
    </location>
</feature>
<keyword evidence="3" id="KW-1185">Reference proteome</keyword>
<dbReference type="EMBL" id="FZNP01000006">
    <property type="protein sequence ID" value="SNR77877.1"/>
    <property type="molecule type" value="Genomic_DNA"/>
</dbReference>
<protein>
    <submittedName>
        <fullName evidence="2">Uncharacterized protein</fullName>
    </submittedName>
</protein>
<dbReference type="RefSeq" id="WP_425427328.1">
    <property type="nucleotide sequence ID" value="NZ_FZNP01000006.1"/>
</dbReference>
<dbReference type="InterPro" id="IPR017853">
    <property type="entry name" value="GH"/>
</dbReference>
<feature type="non-terminal residue" evidence="2">
    <location>
        <position position="86"/>
    </location>
</feature>
<evidence type="ECO:0000313" key="3">
    <source>
        <dbReference type="Proteomes" id="UP000198420"/>
    </source>
</evidence>
<gene>
    <name evidence="2" type="ORF">SAMN06265355_106462</name>
</gene>
<dbReference type="Gene3D" id="3.20.20.80">
    <property type="entry name" value="Glycosidases"/>
    <property type="match status" value="1"/>
</dbReference>
<evidence type="ECO:0000256" key="1">
    <source>
        <dbReference type="SAM" id="MobiDB-lite"/>
    </source>
</evidence>
<feature type="region of interest" description="Disordered" evidence="1">
    <location>
        <begin position="1"/>
        <end position="54"/>
    </location>
</feature>
<name>A0A238Z3E6_9ACTN</name>
<evidence type="ECO:0000313" key="2">
    <source>
        <dbReference type="EMBL" id="SNR77877.1"/>
    </source>
</evidence>
<dbReference type="SUPFAM" id="SSF51445">
    <property type="entry name" value="(Trans)glycosidases"/>
    <property type="match status" value="1"/>
</dbReference>
<dbReference type="AlphaFoldDB" id="A0A238Z3E6"/>
<accession>A0A238Z3E6</accession>